<comment type="catalytic activity">
    <reaction evidence="10">
        <text>1-hexadecanoyl-sn-glycero-3-phosphocholine + H2O = sn-glycerol 3-phosphocholine + hexadecanoate + H(+)</text>
        <dbReference type="Rhea" id="RHEA:40435"/>
        <dbReference type="ChEBI" id="CHEBI:7896"/>
        <dbReference type="ChEBI" id="CHEBI:15377"/>
        <dbReference type="ChEBI" id="CHEBI:15378"/>
        <dbReference type="ChEBI" id="CHEBI:16870"/>
        <dbReference type="ChEBI" id="CHEBI:72998"/>
    </reaction>
    <physiologicalReaction direction="left-to-right" evidence="10">
        <dbReference type="Rhea" id="RHEA:40436"/>
    </physiologicalReaction>
</comment>
<dbReference type="GO" id="GO:0008474">
    <property type="term" value="F:palmitoyl-(protein) hydrolase activity"/>
    <property type="evidence" value="ECO:0007669"/>
    <property type="project" value="UniProtKB-EC"/>
</dbReference>
<keyword evidence="13" id="KW-1185">Reference proteome</keyword>
<keyword evidence="4" id="KW-0963">Cytoplasm</keyword>
<dbReference type="RefSeq" id="XP_009166045.1">
    <property type="nucleotide sequence ID" value="XM_009167781.1"/>
</dbReference>
<dbReference type="InterPro" id="IPR050565">
    <property type="entry name" value="LYPA1-2/EST-like"/>
</dbReference>
<dbReference type="OrthoDB" id="2418081at2759"/>
<dbReference type="InterPro" id="IPR029058">
    <property type="entry name" value="AB_hydrolase_fold"/>
</dbReference>
<comment type="similarity">
    <text evidence="2">Belongs to the AB hydrolase superfamily. AB hydrolase 2 family.</text>
</comment>
<dbReference type="GO" id="GO:0006631">
    <property type="term" value="P:fatty acid metabolic process"/>
    <property type="evidence" value="ECO:0007669"/>
    <property type="project" value="UniProtKB-KW"/>
</dbReference>
<dbReference type="PANTHER" id="PTHR10655:SF68">
    <property type="entry name" value="PALMITOYL-PROTEIN HYDROLASE"/>
    <property type="match status" value="1"/>
</dbReference>
<evidence type="ECO:0000256" key="3">
    <source>
        <dbReference type="ARBA" id="ARBA00012423"/>
    </source>
</evidence>
<evidence type="ECO:0000256" key="10">
    <source>
        <dbReference type="ARBA" id="ARBA00048656"/>
    </source>
</evidence>
<dbReference type="Pfam" id="PF02230">
    <property type="entry name" value="Abhydrolase_2"/>
    <property type="match status" value="1"/>
</dbReference>
<protein>
    <recommendedName>
        <fullName evidence="3">palmitoyl-protein hydrolase</fullName>
        <ecNumber evidence="3">3.1.2.22</ecNumber>
    </recommendedName>
    <alternativeName>
        <fullName evidence="8">Palmitoyl-protein hydrolase</fullName>
    </alternativeName>
</protein>
<evidence type="ECO:0000256" key="5">
    <source>
        <dbReference type="ARBA" id="ARBA00022801"/>
    </source>
</evidence>
<evidence type="ECO:0000313" key="12">
    <source>
        <dbReference type="EMBL" id="KER30160.1"/>
    </source>
</evidence>
<feature type="domain" description="Phospholipase/carboxylesterase/thioesterase" evidence="11">
    <location>
        <begin position="17"/>
        <end position="231"/>
    </location>
</feature>
<proteinExistence type="inferred from homology"/>
<organism evidence="12 13">
    <name type="scientific">Opisthorchis viverrini</name>
    <name type="common">Southeast Asian liver fluke</name>
    <dbReference type="NCBI Taxonomy" id="6198"/>
    <lineage>
        <taxon>Eukaryota</taxon>
        <taxon>Metazoa</taxon>
        <taxon>Spiralia</taxon>
        <taxon>Lophotrochozoa</taxon>
        <taxon>Platyhelminthes</taxon>
        <taxon>Trematoda</taxon>
        <taxon>Digenea</taxon>
        <taxon>Opisthorchiida</taxon>
        <taxon>Opisthorchiata</taxon>
        <taxon>Opisthorchiidae</taxon>
        <taxon>Opisthorchis</taxon>
    </lineage>
</organism>
<keyword evidence="6" id="KW-0276">Fatty acid metabolism</keyword>
<accession>A0A075A3Q9</accession>
<evidence type="ECO:0000256" key="9">
    <source>
        <dbReference type="ARBA" id="ARBA00047337"/>
    </source>
</evidence>
<comment type="subcellular location">
    <subcellularLocation>
        <location evidence="1">Cytoplasm</location>
    </subcellularLocation>
</comment>
<evidence type="ECO:0000256" key="1">
    <source>
        <dbReference type="ARBA" id="ARBA00004496"/>
    </source>
</evidence>
<dbReference type="GO" id="GO:0052689">
    <property type="term" value="F:carboxylic ester hydrolase activity"/>
    <property type="evidence" value="ECO:0007669"/>
    <property type="project" value="TreeGrafter"/>
</dbReference>
<dbReference type="PANTHER" id="PTHR10655">
    <property type="entry name" value="LYSOPHOSPHOLIPASE-RELATED"/>
    <property type="match status" value="1"/>
</dbReference>
<dbReference type="FunFam" id="3.40.50.1820:FF:000010">
    <property type="entry name" value="Acyl-protein thioesterase 2"/>
    <property type="match status" value="1"/>
</dbReference>
<dbReference type="EC" id="3.1.2.22" evidence="3"/>
<dbReference type="GeneID" id="20317507"/>
<dbReference type="EMBL" id="KL596665">
    <property type="protein sequence ID" value="KER30160.1"/>
    <property type="molecule type" value="Genomic_DNA"/>
</dbReference>
<keyword evidence="5" id="KW-0378">Hydrolase</keyword>
<evidence type="ECO:0000259" key="11">
    <source>
        <dbReference type="Pfam" id="PF02230"/>
    </source>
</evidence>
<dbReference type="InterPro" id="IPR003140">
    <property type="entry name" value="PLipase/COase/thioEstase"/>
</dbReference>
<dbReference type="SUPFAM" id="SSF53474">
    <property type="entry name" value="alpha/beta-Hydrolases"/>
    <property type="match status" value="1"/>
</dbReference>
<keyword evidence="7" id="KW-0443">Lipid metabolism</keyword>
<name>A0A075A3Q9_OPIVI</name>
<dbReference type="Gene3D" id="3.40.50.1820">
    <property type="entry name" value="alpha/beta hydrolase"/>
    <property type="match status" value="1"/>
</dbReference>
<dbReference type="AlphaFoldDB" id="A0A075A3Q9"/>
<evidence type="ECO:0000256" key="8">
    <source>
        <dbReference type="ARBA" id="ARBA00031195"/>
    </source>
</evidence>
<dbReference type="CTD" id="20317507"/>
<dbReference type="GO" id="GO:0005737">
    <property type="term" value="C:cytoplasm"/>
    <property type="evidence" value="ECO:0007669"/>
    <property type="project" value="UniProtKB-SubCell"/>
</dbReference>
<comment type="catalytic activity">
    <reaction evidence="9">
        <text>S-hexadecanoyl-L-cysteinyl-[protein] + H2O = L-cysteinyl-[protein] + hexadecanoate + H(+)</text>
        <dbReference type="Rhea" id="RHEA:19233"/>
        <dbReference type="Rhea" id="RHEA-COMP:10131"/>
        <dbReference type="Rhea" id="RHEA-COMP:11032"/>
        <dbReference type="ChEBI" id="CHEBI:7896"/>
        <dbReference type="ChEBI" id="CHEBI:15377"/>
        <dbReference type="ChEBI" id="CHEBI:15378"/>
        <dbReference type="ChEBI" id="CHEBI:29950"/>
        <dbReference type="ChEBI" id="CHEBI:74151"/>
        <dbReference type="EC" id="3.1.2.22"/>
    </reaction>
</comment>
<sequence length="235" mass="25321">MGNSVDGAMSTAKLLPAVVIASKTAPTATFIFLHGLGDDGRGWSSVLRELVPDYCKLICPNAPAIPVTLNGGMRMPAWYDIHGLAPDSRQDEAGILEATNELEKFVQAEIKAGIPANRIVIGGFSQGGSVALYNAVTKGHPYAGVVALSCWLPLHSKLVSDQSLINGHRETPIFQCHGREDCLVSHQMGSATHDLLKMFRMTKCEFNSYANLGHSSSDEELNDVQCFLKKTLPAL</sequence>
<dbReference type="STRING" id="6198.A0A075A3Q9"/>
<evidence type="ECO:0000256" key="2">
    <source>
        <dbReference type="ARBA" id="ARBA00006499"/>
    </source>
</evidence>
<gene>
    <name evidence="12" type="ORF">T265_03320</name>
</gene>
<evidence type="ECO:0000313" key="13">
    <source>
        <dbReference type="Proteomes" id="UP000054324"/>
    </source>
</evidence>
<evidence type="ECO:0000256" key="7">
    <source>
        <dbReference type="ARBA" id="ARBA00023098"/>
    </source>
</evidence>
<dbReference type="KEGG" id="ovi:T265_03320"/>
<evidence type="ECO:0000256" key="4">
    <source>
        <dbReference type="ARBA" id="ARBA00022490"/>
    </source>
</evidence>
<evidence type="ECO:0000256" key="6">
    <source>
        <dbReference type="ARBA" id="ARBA00022832"/>
    </source>
</evidence>
<reference evidence="12 13" key="1">
    <citation type="submission" date="2013-11" db="EMBL/GenBank/DDBJ databases">
        <title>Opisthorchis viverrini - life in the bile duct.</title>
        <authorList>
            <person name="Young N.D."/>
            <person name="Nagarajan N."/>
            <person name="Lin S.J."/>
            <person name="Korhonen P.K."/>
            <person name="Jex A.R."/>
            <person name="Hall R.S."/>
            <person name="Safavi-Hemami H."/>
            <person name="Kaewkong W."/>
            <person name="Bertrand D."/>
            <person name="Gao S."/>
            <person name="Seet Q."/>
            <person name="Wongkham S."/>
            <person name="Teh B.T."/>
            <person name="Wongkham C."/>
            <person name="Intapan P.M."/>
            <person name="Maleewong W."/>
            <person name="Yang X."/>
            <person name="Hu M."/>
            <person name="Wang Z."/>
            <person name="Hofmann A."/>
            <person name="Sternberg P.W."/>
            <person name="Tan P."/>
            <person name="Wang J."/>
            <person name="Gasser R.B."/>
        </authorList>
    </citation>
    <scope>NUCLEOTIDE SEQUENCE [LARGE SCALE GENOMIC DNA]</scope>
</reference>
<dbReference type="Proteomes" id="UP000054324">
    <property type="component" value="Unassembled WGS sequence"/>
</dbReference>